<dbReference type="Gene3D" id="1.20.1560.10">
    <property type="entry name" value="ABC transporter type 1, transmembrane domain"/>
    <property type="match status" value="1"/>
</dbReference>
<accession>A0A6B3NL38</accession>
<reference evidence="7" key="1">
    <citation type="submission" date="2019-11" db="EMBL/GenBank/DDBJ databases">
        <title>Genomic insights into an expanded diversity of filamentous marine cyanobacteria reveals the extraordinary biosynthetic potential of Moorea and Okeania.</title>
        <authorList>
            <person name="Ferreira Leao T."/>
            <person name="Wang M."/>
            <person name="Moss N."/>
            <person name="Da Silva R."/>
            <person name="Sanders J."/>
            <person name="Nurk S."/>
            <person name="Gurevich A."/>
            <person name="Humphrey G."/>
            <person name="Reher R."/>
            <person name="Zhu Q."/>
            <person name="Belda-Ferre P."/>
            <person name="Glukhov E."/>
            <person name="Rex R."/>
            <person name="Dorrestein P.C."/>
            <person name="Knight R."/>
            <person name="Pevzner P."/>
            <person name="Gerwick W.H."/>
            <person name="Gerwick L."/>
        </authorList>
    </citation>
    <scope>NUCLEOTIDE SEQUENCE</scope>
    <source>
        <strain evidence="7">SIO1C4</strain>
    </source>
</reference>
<sequence length="151" mass="17472">MKIRQSSPKLLRRLTRLWQENYIFWRELKYFPKIVTLAFISSVFASAFEGIGIGIILSFLQSLIYPNASAIQIGIDWVDIWVLGINEPATTRLYRLSAVIILITGLRSGFIYIRGFCLGMSQALLIDRLRQRVFEQFQQLSLIYFSKTRSG</sequence>
<evidence type="ECO:0000313" key="7">
    <source>
        <dbReference type="EMBL" id="NER32287.1"/>
    </source>
</evidence>
<evidence type="ECO:0000256" key="1">
    <source>
        <dbReference type="ARBA" id="ARBA00004651"/>
    </source>
</evidence>
<comment type="caution">
    <text evidence="7">The sequence shown here is derived from an EMBL/GenBank/DDBJ whole genome shotgun (WGS) entry which is preliminary data.</text>
</comment>
<dbReference type="AlphaFoldDB" id="A0A6B3NL38"/>
<dbReference type="PROSITE" id="PS50929">
    <property type="entry name" value="ABC_TM1F"/>
    <property type="match status" value="1"/>
</dbReference>
<dbReference type="GO" id="GO:0005524">
    <property type="term" value="F:ATP binding"/>
    <property type="evidence" value="ECO:0007669"/>
    <property type="project" value="UniProtKB-KW"/>
</dbReference>
<dbReference type="InterPro" id="IPR011527">
    <property type="entry name" value="ABC1_TM_dom"/>
</dbReference>
<protein>
    <submittedName>
        <fullName evidence="7">ABC transporter ATP-binding protein</fullName>
    </submittedName>
</protein>
<feature type="domain" description="ABC transmembrane type-1" evidence="6">
    <location>
        <begin position="53"/>
        <end position="151"/>
    </location>
</feature>
<keyword evidence="3 5" id="KW-1133">Transmembrane helix</keyword>
<name>A0A6B3NL38_9CYAN</name>
<evidence type="ECO:0000256" key="4">
    <source>
        <dbReference type="ARBA" id="ARBA00023136"/>
    </source>
</evidence>
<keyword evidence="7" id="KW-0067">ATP-binding</keyword>
<keyword evidence="2 5" id="KW-0812">Transmembrane</keyword>
<feature type="transmembrane region" description="Helical" evidence="5">
    <location>
        <begin position="93"/>
        <end position="113"/>
    </location>
</feature>
<keyword evidence="4 5" id="KW-0472">Membrane</keyword>
<evidence type="ECO:0000259" key="6">
    <source>
        <dbReference type="PROSITE" id="PS50929"/>
    </source>
</evidence>
<evidence type="ECO:0000256" key="2">
    <source>
        <dbReference type="ARBA" id="ARBA00022692"/>
    </source>
</evidence>
<dbReference type="GO" id="GO:0140359">
    <property type="term" value="F:ABC-type transporter activity"/>
    <property type="evidence" value="ECO:0007669"/>
    <property type="project" value="InterPro"/>
</dbReference>
<feature type="non-terminal residue" evidence="7">
    <location>
        <position position="151"/>
    </location>
</feature>
<comment type="subcellular location">
    <subcellularLocation>
        <location evidence="1">Cell membrane</location>
        <topology evidence="1">Multi-pass membrane protein</topology>
    </subcellularLocation>
</comment>
<organism evidence="7">
    <name type="scientific">Symploca sp. SIO1C4</name>
    <dbReference type="NCBI Taxonomy" id="2607765"/>
    <lineage>
        <taxon>Bacteria</taxon>
        <taxon>Bacillati</taxon>
        <taxon>Cyanobacteriota</taxon>
        <taxon>Cyanophyceae</taxon>
        <taxon>Coleofasciculales</taxon>
        <taxon>Coleofasciculaceae</taxon>
        <taxon>Symploca</taxon>
    </lineage>
</organism>
<evidence type="ECO:0000256" key="5">
    <source>
        <dbReference type="SAM" id="Phobius"/>
    </source>
</evidence>
<dbReference type="SUPFAM" id="SSF90123">
    <property type="entry name" value="ABC transporter transmembrane region"/>
    <property type="match status" value="1"/>
</dbReference>
<keyword evidence="7" id="KW-0547">Nucleotide-binding</keyword>
<dbReference type="InterPro" id="IPR036640">
    <property type="entry name" value="ABC1_TM_sf"/>
</dbReference>
<proteinExistence type="predicted"/>
<dbReference type="GO" id="GO:0005886">
    <property type="term" value="C:plasma membrane"/>
    <property type="evidence" value="ECO:0007669"/>
    <property type="project" value="UniProtKB-SubCell"/>
</dbReference>
<dbReference type="EMBL" id="JAAHFQ010001158">
    <property type="protein sequence ID" value="NER32287.1"/>
    <property type="molecule type" value="Genomic_DNA"/>
</dbReference>
<feature type="transmembrane region" description="Helical" evidence="5">
    <location>
        <begin position="34"/>
        <end position="60"/>
    </location>
</feature>
<gene>
    <name evidence="7" type="ORF">F6J89_32985</name>
</gene>
<evidence type="ECO:0000256" key="3">
    <source>
        <dbReference type="ARBA" id="ARBA00022989"/>
    </source>
</evidence>